<evidence type="ECO:0000256" key="1">
    <source>
        <dbReference type="SAM" id="Phobius"/>
    </source>
</evidence>
<keyword evidence="1" id="KW-0472">Membrane</keyword>
<dbReference type="AlphaFoldDB" id="A0A6J3CB22"/>
<proteinExistence type="predicted"/>
<keyword evidence="1" id="KW-0812">Transmembrane</keyword>
<keyword evidence="2" id="KW-1185">Reference proteome</keyword>
<accession>A0A6J3CB22</accession>
<dbReference type="KEGG" id="gmw:113510902"/>
<gene>
    <name evidence="3" type="primary">LOC113510902</name>
</gene>
<evidence type="ECO:0000313" key="3">
    <source>
        <dbReference type="RefSeq" id="XP_031768284.2"/>
    </source>
</evidence>
<dbReference type="InParanoid" id="A0A6J3CB22"/>
<name>A0A6J3CB22_GALME</name>
<feature type="transmembrane region" description="Helical" evidence="1">
    <location>
        <begin position="61"/>
        <end position="86"/>
    </location>
</feature>
<dbReference type="Proteomes" id="UP001652740">
    <property type="component" value="Unplaced"/>
</dbReference>
<dbReference type="GeneID" id="113510902"/>
<dbReference type="RefSeq" id="XP_031768284.2">
    <property type="nucleotide sequence ID" value="XM_031912424.2"/>
</dbReference>
<sequence>MLSKLLRPGNRSHQWLLVYNKSRLIASHQVVCIRPIFGLIPPSQYDMPFPKKFKLGYVMKVYWETIPLFVTTAIALGVVFIAIVWACNHKVDVVFTSRSRGNISRTMDLRNPSIHKMLTINQRYEPWNEMQDVLDKMVTAEKRALVRSQSCNNT</sequence>
<reference evidence="3" key="1">
    <citation type="submission" date="2025-08" db="UniProtKB">
        <authorList>
            <consortium name="RefSeq"/>
        </authorList>
    </citation>
    <scope>IDENTIFICATION</scope>
    <source>
        <tissue evidence="3">Whole larvae</tissue>
    </source>
</reference>
<protein>
    <submittedName>
        <fullName evidence="3">Uncharacterized protein LOC113510902</fullName>
    </submittedName>
</protein>
<organism evidence="2 3">
    <name type="scientific">Galleria mellonella</name>
    <name type="common">Greater wax moth</name>
    <dbReference type="NCBI Taxonomy" id="7137"/>
    <lineage>
        <taxon>Eukaryota</taxon>
        <taxon>Metazoa</taxon>
        <taxon>Ecdysozoa</taxon>
        <taxon>Arthropoda</taxon>
        <taxon>Hexapoda</taxon>
        <taxon>Insecta</taxon>
        <taxon>Pterygota</taxon>
        <taxon>Neoptera</taxon>
        <taxon>Endopterygota</taxon>
        <taxon>Lepidoptera</taxon>
        <taxon>Glossata</taxon>
        <taxon>Ditrysia</taxon>
        <taxon>Pyraloidea</taxon>
        <taxon>Pyralidae</taxon>
        <taxon>Galleriinae</taxon>
        <taxon>Galleria</taxon>
    </lineage>
</organism>
<evidence type="ECO:0000313" key="2">
    <source>
        <dbReference type="Proteomes" id="UP001652740"/>
    </source>
</evidence>
<keyword evidence="1" id="KW-1133">Transmembrane helix</keyword>